<accession>A0A5S4FYY2</accession>
<proteinExistence type="predicted"/>
<comment type="caution">
    <text evidence="2">The sequence shown here is derived from an EMBL/GenBank/DDBJ whole genome shotgun (WGS) entry which is preliminary data.</text>
</comment>
<evidence type="ECO:0000313" key="2">
    <source>
        <dbReference type="EMBL" id="TMR16738.1"/>
    </source>
</evidence>
<dbReference type="Proteomes" id="UP000306628">
    <property type="component" value="Unassembled WGS sequence"/>
</dbReference>
<evidence type="ECO:0000256" key="1">
    <source>
        <dbReference type="SAM" id="SignalP"/>
    </source>
</evidence>
<dbReference type="EMBL" id="VCKX01000367">
    <property type="protein sequence ID" value="TMR16738.1"/>
    <property type="molecule type" value="Genomic_DNA"/>
</dbReference>
<protein>
    <submittedName>
        <fullName evidence="2">Uncharacterized protein</fullName>
    </submittedName>
</protein>
<evidence type="ECO:0000313" key="3">
    <source>
        <dbReference type="Proteomes" id="UP000306628"/>
    </source>
</evidence>
<reference evidence="2 3" key="1">
    <citation type="submission" date="2019-05" db="EMBL/GenBank/DDBJ databases">
        <title>Draft genome sequence of Nonomuraea zeae DSM 100528.</title>
        <authorList>
            <person name="Saricaoglu S."/>
            <person name="Isik K."/>
        </authorList>
    </citation>
    <scope>NUCLEOTIDE SEQUENCE [LARGE SCALE GENOMIC DNA]</scope>
    <source>
        <strain evidence="2 3">DSM 100528</strain>
    </source>
</reference>
<keyword evidence="3" id="KW-1185">Reference proteome</keyword>
<dbReference type="AlphaFoldDB" id="A0A5S4FYY2"/>
<name>A0A5S4FYY2_9ACTN</name>
<keyword evidence="1" id="KW-0732">Signal</keyword>
<sequence length="72" mass="7554">MYKRIAKISAGAALALLTALGLAVGTAGPASATMDPAVCDMFIRIMIGYDERGDRATADAMWTNLYDQGCVP</sequence>
<feature type="chain" id="PRO_5024386094" evidence="1">
    <location>
        <begin position="33"/>
        <end position="72"/>
    </location>
</feature>
<gene>
    <name evidence="2" type="ORF">ETD85_54865</name>
</gene>
<dbReference type="RefSeq" id="WP_138697794.1">
    <property type="nucleotide sequence ID" value="NZ_JBHSAZ010000033.1"/>
</dbReference>
<feature type="signal peptide" evidence="1">
    <location>
        <begin position="1"/>
        <end position="32"/>
    </location>
</feature>
<organism evidence="2 3">
    <name type="scientific">Nonomuraea zeae</name>
    <dbReference type="NCBI Taxonomy" id="1642303"/>
    <lineage>
        <taxon>Bacteria</taxon>
        <taxon>Bacillati</taxon>
        <taxon>Actinomycetota</taxon>
        <taxon>Actinomycetes</taxon>
        <taxon>Streptosporangiales</taxon>
        <taxon>Streptosporangiaceae</taxon>
        <taxon>Nonomuraea</taxon>
    </lineage>
</organism>